<keyword evidence="4" id="KW-0998">Cell outer membrane</keyword>
<gene>
    <name evidence="9" type="ORF">NV36_08595</name>
</gene>
<dbReference type="Pfam" id="PF02412">
    <property type="entry name" value="TSP_3"/>
    <property type="match status" value="5"/>
</dbReference>
<comment type="subcellular location">
    <subcellularLocation>
        <location evidence="1">Cell outer membrane</location>
    </subcellularLocation>
</comment>
<dbReference type="InterPro" id="IPR028974">
    <property type="entry name" value="TSP_type-3_rpt"/>
</dbReference>
<evidence type="ECO:0000256" key="4">
    <source>
        <dbReference type="ARBA" id="ARBA00023237"/>
    </source>
</evidence>
<evidence type="ECO:0000259" key="8">
    <source>
        <dbReference type="PROSITE" id="PS51123"/>
    </source>
</evidence>
<dbReference type="PANTHER" id="PTHR30329">
    <property type="entry name" value="STATOR ELEMENT OF FLAGELLAR MOTOR COMPLEX"/>
    <property type="match status" value="1"/>
</dbReference>
<evidence type="ECO:0000256" key="6">
    <source>
        <dbReference type="SAM" id="MobiDB-lite"/>
    </source>
</evidence>
<dbReference type="OrthoDB" id="9805336at2"/>
<evidence type="ECO:0000256" key="3">
    <source>
        <dbReference type="ARBA" id="ARBA00023136"/>
    </source>
</evidence>
<dbReference type="GO" id="GO:0005509">
    <property type="term" value="F:calcium ion binding"/>
    <property type="evidence" value="ECO:0007669"/>
    <property type="project" value="InterPro"/>
</dbReference>
<evidence type="ECO:0000256" key="5">
    <source>
        <dbReference type="PROSITE-ProRule" id="PRU00473"/>
    </source>
</evidence>
<accession>A0A0A2GUH4</accession>
<keyword evidence="3 5" id="KW-0472">Membrane</keyword>
<sequence>MKHLSRFLVAALMILALGSVNAQDANNPWAISVGANAIDTYPVGDAIDGVPGAGELRGNLFEEFYNVEDHWSIVPSVSYVNVSRYLGDGFTFGVSGSLNRIDKLGDSRPRNELQYYGADGDFSYSLRDLINGEGGWFDPSLSVGAGYTWVESSLDGELGGFGTANAAAGVKIWLGENFNIGLQSKYKHAFEDDGIKHFQHVAAVGIVFGGKDTDGDGIYDKDDACPEVAGLPEFDGCPDSDGDGIQDSKDACPTVAGLAEFDGCPDTDGDGIPDPKDACPTVAGIAALGGCPDADGDGIKDADDTCPNEAGPRANNGCPYQDKDGDGVLDKDDECPDVAGTVANNGCPEVSVEVLNDLNVETKKVLFDYNKASIRTESYATLDKVASVMMEYPTTRFLIEGHTDDRGRDAYNLNLSDQRAASVRSYLTGKGIPASRLESKGFGEARPVASNKTAAGRQENRRVELSILEQ</sequence>
<feature type="domain" description="OmpA-like" evidence="8">
    <location>
        <begin position="354"/>
        <end position="470"/>
    </location>
</feature>
<proteinExistence type="predicted"/>
<dbReference type="Gene3D" id="4.10.1080.10">
    <property type="entry name" value="TSP type-3 repeat"/>
    <property type="match status" value="1"/>
</dbReference>
<dbReference type="GO" id="GO:0009279">
    <property type="term" value="C:cell outer membrane"/>
    <property type="evidence" value="ECO:0007669"/>
    <property type="project" value="UniProtKB-SubCell"/>
</dbReference>
<dbReference type="AlphaFoldDB" id="A0A0A2GUH4"/>
<dbReference type="RefSeq" id="WP_035326155.1">
    <property type="nucleotide sequence ID" value="NZ_CP015125.1"/>
</dbReference>
<feature type="chain" id="PRO_5001987258" evidence="7">
    <location>
        <begin position="23"/>
        <end position="470"/>
    </location>
</feature>
<keyword evidence="2 7" id="KW-0732">Signal</keyword>
<evidence type="ECO:0000313" key="9">
    <source>
        <dbReference type="EMBL" id="KGO06899.1"/>
    </source>
</evidence>
<dbReference type="PATRIC" id="fig|1300343.5.peg.597"/>
<reference evidence="9 10" key="1">
    <citation type="submission" date="2014-10" db="EMBL/GenBank/DDBJ databases">
        <title>Draft genome sequence of the proteorhodopsin-containing marine bacterium Dokdonia donghaensis.</title>
        <authorList>
            <person name="Gomez-Consarnau L."/>
            <person name="Gonzalez J.M."/>
            <person name="Riedel T."/>
            <person name="Jaenicke S."/>
            <person name="Wagner-Doebler I."/>
            <person name="Fuhrman J.A."/>
        </authorList>
    </citation>
    <scope>NUCLEOTIDE SEQUENCE [LARGE SCALE GENOMIC DNA]</scope>
    <source>
        <strain evidence="9 10">DSW-1</strain>
    </source>
</reference>
<dbReference type="EMBL" id="JSAQ01000001">
    <property type="protein sequence ID" value="KGO06899.1"/>
    <property type="molecule type" value="Genomic_DNA"/>
</dbReference>
<dbReference type="Gene3D" id="2.40.160.20">
    <property type="match status" value="1"/>
</dbReference>
<dbReference type="GO" id="GO:0007155">
    <property type="term" value="P:cell adhesion"/>
    <property type="evidence" value="ECO:0007669"/>
    <property type="project" value="InterPro"/>
</dbReference>
<protein>
    <submittedName>
        <fullName evidence="9">Cell envelope biogenesis protein OmpA</fullName>
    </submittedName>
</protein>
<dbReference type="CDD" id="cd07185">
    <property type="entry name" value="OmpA_C-like"/>
    <property type="match status" value="1"/>
</dbReference>
<dbReference type="PANTHER" id="PTHR30329:SF21">
    <property type="entry name" value="LIPOPROTEIN YIAD-RELATED"/>
    <property type="match status" value="1"/>
</dbReference>
<evidence type="ECO:0000313" key="10">
    <source>
        <dbReference type="Proteomes" id="UP000030140"/>
    </source>
</evidence>
<evidence type="ECO:0000256" key="7">
    <source>
        <dbReference type="SAM" id="SignalP"/>
    </source>
</evidence>
<dbReference type="InterPro" id="IPR036737">
    <property type="entry name" value="OmpA-like_sf"/>
</dbReference>
<organism evidence="9 10">
    <name type="scientific">Dokdonia donghaensis DSW-1</name>
    <dbReference type="NCBI Taxonomy" id="1300343"/>
    <lineage>
        <taxon>Bacteria</taxon>
        <taxon>Pseudomonadati</taxon>
        <taxon>Bacteroidota</taxon>
        <taxon>Flavobacteriia</taxon>
        <taxon>Flavobacteriales</taxon>
        <taxon>Flavobacteriaceae</taxon>
        <taxon>Dokdonia</taxon>
    </lineage>
</organism>
<dbReference type="InterPro" id="IPR050330">
    <property type="entry name" value="Bact_OuterMem_StrucFunc"/>
</dbReference>
<dbReference type="Proteomes" id="UP000030140">
    <property type="component" value="Unassembled WGS sequence"/>
</dbReference>
<feature type="region of interest" description="Disordered" evidence="6">
    <location>
        <begin position="443"/>
        <end position="470"/>
    </location>
</feature>
<dbReference type="Gene3D" id="3.30.1330.60">
    <property type="entry name" value="OmpA-like domain"/>
    <property type="match status" value="1"/>
</dbReference>
<feature type="signal peptide" evidence="7">
    <location>
        <begin position="1"/>
        <end position="22"/>
    </location>
</feature>
<comment type="caution">
    <text evidence="9">The sequence shown here is derived from an EMBL/GenBank/DDBJ whole genome shotgun (WGS) entry which is preliminary data.</text>
</comment>
<keyword evidence="10" id="KW-1185">Reference proteome</keyword>
<dbReference type="SUPFAM" id="SSF103647">
    <property type="entry name" value="TSP type-3 repeat"/>
    <property type="match status" value="2"/>
</dbReference>
<dbReference type="PRINTS" id="PR01021">
    <property type="entry name" value="OMPADOMAIN"/>
</dbReference>
<dbReference type="PROSITE" id="PS51123">
    <property type="entry name" value="OMPA_2"/>
    <property type="match status" value="1"/>
</dbReference>
<dbReference type="KEGG" id="ddo:I597_0590"/>
<evidence type="ECO:0000256" key="2">
    <source>
        <dbReference type="ARBA" id="ARBA00022729"/>
    </source>
</evidence>
<dbReference type="InterPro" id="IPR006665">
    <property type="entry name" value="OmpA-like"/>
</dbReference>
<dbReference type="SUPFAM" id="SSF103088">
    <property type="entry name" value="OmpA-like"/>
    <property type="match status" value="1"/>
</dbReference>
<name>A0A0A2GUH4_9FLAO</name>
<evidence type="ECO:0000256" key="1">
    <source>
        <dbReference type="ARBA" id="ARBA00004442"/>
    </source>
</evidence>
<dbReference type="InterPro" id="IPR006664">
    <property type="entry name" value="OMP_bac"/>
</dbReference>
<dbReference type="InterPro" id="IPR003367">
    <property type="entry name" value="Thrombospondin_3-like_rpt"/>
</dbReference>
<dbReference type="Pfam" id="PF00691">
    <property type="entry name" value="OmpA"/>
    <property type="match status" value="1"/>
</dbReference>